<keyword evidence="3" id="KW-1185">Reference proteome</keyword>
<evidence type="ECO:0000256" key="1">
    <source>
        <dbReference type="SAM" id="MobiDB-lite"/>
    </source>
</evidence>
<accession>A0A3P7L7M6</accession>
<reference evidence="2 3" key="1">
    <citation type="submission" date="2018-11" db="EMBL/GenBank/DDBJ databases">
        <authorList>
            <consortium name="Pathogen Informatics"/>
        </authorList>
    </citation>
    <scope>NUCLEOTIDE SEQUENCE [LARGE SCALE GENOMIC DNA]</scope>
</reference>
<feature type="compositionally biased region" description="Basic and acidic residues" evidence="1">
    <location>
        <begin position="1"/>
        <end position="13"/>
    </location>
</feature>
<dbReference type="EMBL" id="UYRU01054151">
    <property type="protein sequence ID" value="VDN12544.1"/>
    <property type="molecule type" value="Genomic_DNA"/>
</dbReference>
<dbReference type="AlphaFoldDB" id="A0A3P7L7M6"/>
<dbReference type="Proteomes" id="UP000281553">
    <property type="component" value="Unassembled WGS sequence"/>
</dbReference>
<feature type="compositionally biased region" description="Basic and acidic residues" evidence="1">
    <location>
        <begin position="25"/>
        <end position="37"/>
    </location>
</feature>
<feature type="region of interest" description="Disordered" evidence="1">
    <location>
        <begin position="1"/>
        <end position="120"/>
    </location>
</feature>
<feature type="compositionally biased region" description="Basic and acidic residues" evidence="1">
    <location>
        <begin position="52"/>
        <end position="86"/>
    </location>
</feature>
<proteinExistence type="predicted"/>
<organism evidence="2 3">
    <name type="scientific">Dibothriocephalus latus</name>
    <name type="common">Fish tapeworm</name>
    <name type="synonym">Diphyllobothrium latum</name>
    <dbReference type="NCBI Taxonomy" id="60516"/>
    <lineage>
        <taxon>Eukaryota</taxon>
        <taxon>Metazoa</taxon>
        <taxon>Spiralia</taxon>
        <taxon>Lophotrochozoa</taxon>
        <taxon>Platyhelminthes</taxon>
        <taxon>Cestoda</taxon>
        <taxon>Eucestoda</taxon>
        <taxon>Diphyllobothriidea</taxon>
        <taxon>Diphyllobothriidae</taxon>
        <taxon>Dibothriocephalus</taxon>
    </lineage>
</organism>
<sequence>MRPYFHLDDKPAEVDLATTPTEATPEPHEGDTKEALDTKPLAKALDEVECQQGKEDFPEEHEAAKVAEDASPKEGEKPQGDKKEDSGADVNSETVEKEQGTKEEKKEEQEDKSEAKPEEA</sequence>
<gene>
    <name evidence="2" type="ORF">DILT_LOCUS8375</name>
</gene>
<name>A0A3P7L7M6_DIBLA</name>
<protein>
    <submittedName>
        <fullName evidence="2">Uncharacterized protein</fullName>
    </submittedName>
</protein>
<evidence type="ECO:0000313" key="2">
    <source>
        <dbReference type="EMBL" id="VDN12544.1"/>
    </source>
</evidence>
<feature type="compositionally biased region" description="Basic and acidic residues" evidence="1">
    <location>
        <begin position="94"/>
        <end position="120"/>
    </location>
</feature>
<evidence type="ECO:0000313" key="3">
    <source>
        <dbReference type="Proteomes" id="UP000281553"/>
    </source>
</evidence>